<feature type="chain" id="PRO_5047419701" description="Secreted protein" evidence="1">
    <location>
        <begin position="28"/>
        <end position="85"/>
    </location>
</feature>
<feature type="signal peptide" evidence="1">
    <location>
        <begin position="1"/>
        <end position="27"/>
    </location>
</feature>
<keyword evidence="3" id="KW-1185">Reference proteome</keyword>
<dbReference type="Proteomes" id="UP001589647">
    <property type="component" value="Unassembled WGS sequence"/>
</dbReference>
<dbReference type="EMBL" id="JBHMEI010000090">
    <property type="protein sequence ID" value="MFB9208967.1"/>
    <property type="molecule type" value="Genomic_DNA"/>
</dbReference>
<evidence type="ECO:0000256" key="1">
    <source>
        <dbReference type="SAM" id="SignalP"/>
    </source>
</evidence>
<protein>
    <recommendedName>
        <fullName evidence="4">Secreted protein</fullName>
    </recommendedName>
</protein>
<evidence type="ECO:0000313" key="2">
    <source>
        <dbReference type="EMBL" id="MFB9208967.1"/>
    </source>
</evidence>
<dbReference type="RefSeq" id="WP_125647097.1">
    <property type="nucleotide sequence ID" value="NZ_BMRC01000031.1"/>
</dbReference>
<evidence type="ECO:0000313" key="3">
    <source>
        <dbReference type="Proteomes" id="UP001589647"/>
    </source>
</evidence>
<reference evidence="2 3" key="1">
    <citation type="submission" date="2024-09" db="EMBL/GenBank/DDBJ databases">
        <authorList>
            <person name="Sun Q."/>
            <person name="Mori K."/>
        </authorList>
    </citation>
    <scope>NUCLEOTIDE SEQUENCE [LARGE SCALE GENOMIC DNA]</scope>
    <source>
        <strain evidence="2 3">CCM 3426</strain>
    </source>
</reference>
<sequence>MIKKLCAAGAVLAAVAGAALMAVPAHADTWLDNWSSNSDSSQAGNNFGDVTSAIRSGWDSANVNNTNGIATTATDGGIAVTYIFY</sequence>
<proteinExistence type="predicted"/>
<organism evidence="2 3">
    <name type="scientific">Nonomuraea spiralis</name>
    <dbReference type="NCBI Taxonomy" id="46182"/>
    <lineage>
        <taxon>Bacteria</taxon>
        <taxon>Bacillati</taxon>
        <taxon>Actinomycetota</taxon>
        <taxon>Actinomycetes</taxon>
        <taxon>Streptosporangiales</taxon>
        <taxon>Streptosporangiaceae</taxon>
        <taxon>Nonomuraea</taxon>
    </lineage>
</organism>
<evidence type="ECO:0008006" key="4">
    <source>
        <dbReference type="Google" id="ProtNLM"/>
    </source>
</evidence>
<keyword evidence="1" id="KW-0732">Signal</keyword>
<name>A0ABV5IWL9_9ACTN</name>
<comment type="caution">
    <text evidence="2">The sequence shown here is derived from an EMBL/GenBank/DDBJ whole genome shotgun (WGS) entry which is preliminary data.</text>
</comment>
<gene>
    <name evidence="2" type="ORF">ACFFV7_47825</name>
</gene>
<accession>A0ABV5IWL9</accession>